<gene>
    <name evidence="2" type="ORF">IPN02_07665</name>
    <name evidence="3" type="ORF">IPN02_07970</name>
</gene>
<keyword evidence="1" id="KW-0812">Transmembrane</keyword>
<keyword evidence="1" id="KW-1133">Transmembrane helix</keyword>
<proteinExistence type="predicted"/>
<dbReference type="Proteomes" id="UP000727993">
    <property type="component" value="Unassembled WGS sequence"/>
</dbReference>
<comment type="caution">
    <text evidence="3">The sequence shown here is derived from an EMBL/GenBank/DDBJ whole genome shotgun (WGS) entry which is preliminary data.</text>
</comment>
<evidence type="ECO:0000313" key="2">
    <source>
        <dbReference type="EMBL" id="MBK9296706.1"/>
    </source>
</evidence>
<evidence type="ECO:0000313" key="3">
    <source>
        <dbReference type="EMBL" id="MBK9296766.1"/>
    </source>
</evidence>
<dbReference type="AlphaFoldDB" id="A0A936NCZ2"/>
<feature type="transmembrane region" description="Helical" evidence="1">
    <location>
        <begin position="27"/>
        <end position="45"/>
    </location>
</feature>
<evidence type="ECO:0000256" key="1">
    <source>
        <dbReference type="SAM" id="Phobius"/>
    </source>
</evidence>
<reference evidence="3 4" key="1">
    <citation type="submission" date="2020-10" db="EMBL/GenBank/DDBJ databases">
        <title>Connecting structure to function with the recovery of over 1000 high-quality activated sludge metagenome-assembled genomes encoding full-length rRNA genes using long-read sequencing.</title>
        <authorList>
            <person name="Singleton C.M."/>
            <person name="Petriglieri F."/>
            <person name="Kristensen J.M."/>
            <person name="Kirkegaard R.H."/>
            <person name="Michaelsen T.Y."/>
            <person name="Andersen M.H."/>
            <person name="Karst S.M."/>
            <person name="Dueholm M.S."/>
            <person name="Nielsen P.H."/>
            <person name="Albertsen M."/>
        </authorList>
    </citation>
    <scope>NUCLEOTIDE SEQUENCE [LARGE SCALE GENOMIC DNA]</scope>
    <source>
        <strain evidence="3">Lyne_18-Q3-R50-59_MAXAC.006</strain>
    </source>
</reference>
<dbReference type="EMBL" id="JADJZA010000005">
    <property type="protein sequence ID" value="MBK9296706.1"/>
    <property type="molecule type" value="Genomic_DNA"/>
</dbReference>
<organism evidence="3 4">
    <name type="scientific">Candidatus Neomicrothrix subdominans</name>
    <dbReference type="NCBI Taxonomy" id="2954438"/>
    <lineage>
        <taxon>Bacteria</taxon>
        <taxon>Bacillati</taxon>
        <taxon>Actinomycetota</taxon>
        <taxon>Acidimicrobiia</taxon>
        <taxon>Acidimicrobiales</taxon>
        <taxon>Microthrixaceae</taxon>
        <taxon>Candidatus Neomicrothrix</taxon>
    </lineage>
</organism>
<name>A0A936NCZ2_9ACTN</name>
<keyword evidence="1" id="KW-0472">Membrane</keyword>
<sequence length="61" mass="6888">MLVLSFALNFVLGLMIAFTWEWVPMFVMFIVAAVLDAMFAVIPYVPTTVITSIRRGRLPLP</sequence>
<evidence type="ECO:0000313" key="4">
    <source>
        <dbReference type="Proteomes" id="UP000727993"/>
    </source>
</evidence>
<protein>
    <submittedName>
        <fullName evidence="3">Uncharacterized protein</fullName>
    </submittedName>
</protein>
<accession>A0A936NCZ2</accession>
<dbReference type="EMBL" id="JADJZA010000005">
    <property type="protein sequence ID" value="MBK9296766.1"/>
    <property type="molecule type" value="Genomic_DNA"/>
</dbReference>